<protein>
    <submittedName>
        <fullName evidence="7">Extracellular solute-binding protein</fullName>
    </submittedName>
</protein>
<dbReference type="InterPro" id="IPR050490">
    <property type="entry name" value="Bact_solute-bd_prot1"/>
</dbReference>
<feature type="chain" id="PRO_5036773608" evidence="6">
    <location>
        <begin position="26"/>
        <end position="427"/>
    </location>
</feature>
<evidence type="ECO:0000256" key="5">
    <source>
        <dbReference type="ARBA" id="ARBA00023288"/>
    </source>
</evidence>
<evidence type="ECO:0000313" key="8">
    <source>
        <dbReference type="Proteomes" id="UP000639396"/>
    </source>
</evidence>
<organism evidence="7 8">
    <name type="scientific">Paenibacillus oceani</name>
    <dbReference type="NCBI Taxonomy" id="2772510"/>
    <lineage>
        <taxon>Bacteria</taxon>
        <taxon>Bacillati</taxon>
        <taxon>Bacillota</taxon>
        <taxon>Bacilli</taxon>
        <taxon>Bacillales</taxon>
        <taxon>Paenibacillaceae</taxon>
        <taxon>Paenibacillus</taxon>
    </lineage>
</organism>
<keyword evidence="3" id="KW-0472">Membrane</keyword>
<evidence type="ECO:0000256" key="2">
    <source>
        <dbReference type="ARBA" id="ARBA00022729"/>
    </source>
</evidence>
<dbReference type="PROSITE" id="PS51257">
    <property type="entry name" value="PROKAR_LIPOPROTEIN"/>
    <property type="match status" value="1"/>
</dbReference>
<reference evidence="7" key="1">
    <citation type="submission" date="2020-09" db="EMBL/GenBank/DDBJ databases">
        <title>A novel bacterium of genus Paenibacillus, isolated from South China Sea.</title>
        <authorList>
            <person name="Huang H."/>
            <person name="Mo K."/>
            <person name="Hu Y."/>
        </authorList>
    </citation>
    <scope>NUCLEOTIDE SEQUENCE</scope>
    <source>
        <strain evidence="7">IB182363</strain>
    </source>
</reference>
<evidence type="ECO:0000256" key="6">
    <source>
        <dbReference type="SAM" id="SignalP"/>
    </source>
</evidence>
<dbReference type="EMBL" id="JACXJA010000010">
    <property type="protein sequence ID" value="MBD2862319.1"/>
    <property type="molecule type" value="Genomic_DNA"/>
</dbReference>
<keyword evidence="8" id="KW-1185">Reference proteome</keyword>
<keyword evidence="4" id="KW-0564">Palmitate</keyword>
<keyword evidence="1" id="KW-1003">Cell membrane</keyword>
<dbReference type="Gene3D" id="3.40.190.10">
    <property type="entry name" value="Periplasmic binding protein-like II"/>
    <property type="match status" value="1"/>
</dbReference>
<keyword evidence="2 6" id="KW-0732">Signal</keyword>
<dbReference type="RefSeq" id="WP_190927083.1">
    <property type="nucleotide sequence ID" value="NZ_JACXJA010000010.1"/>
</dbReference>
<name>A0A927C6K9_9BACL</name>
<proteinExistence type="predicted"/>
<dbReference type="InterPro" id="IPR006059">
    <property type="entry name" value="SBP"/>
</dbReference>
<evidence type="ECO:0000256" key="4">
    <source>
        <dbReference type="ARBA" id="ARBA00023139"/>
    </source>
</evidence>
<feature type="signal peptide" evidence="6">
    <location>
        <begin position="1"/>
        <end position="25"/>
    </location>
</feature>
<dbReference type="Pfam" id="PF01547">
    <property type="entry name" value="SBP_bac_1"/>
    <property type="match status" value="1"/>
</dbReference>
<dbReference type="SUPFAM" id="SSF53850">
    <property type="entry name" value="Periplasmic binding protein-like II"/>
    <property type="match status" value="1"/>
</dbReference>
<evidence type="ECO:0000256" key="3">
    <source>
        <dbReference type="ARBA" id="ARBA00023136"/>
    </source>
</evidence>
<gene>
    <name evidence="7" type="ORF">IDH45_10020</name>
</gene>
<keyword evidence="5" id="KW-0449">Lipoprotein</keyword>
<dbReference type="PANTHER" id="PTHR43649:SF33">
    <property type="entry name" value="POLYGALACTURONAN_RHAMNOGALACTURONAN-BINDING PROTEIN YTCQ"/>
    <property type="match status" value="1"/>
</dbReference>
<dbReference type="PANTHER" id="PTHR43649">
    <property type="entry name" value="ARABINOSE-BINDING PROTEIN-RELATED"/>
    <property type="match status" value="1"/>
</dbReference>
<comment type="caution">
    <text evidence="7">The sequence shown here is derived from an EMBL/GenBank/DDBJ whole genome shotgun (WGS) entry which is preliminary data.</text>
</comment>
<evidence type="ECO:0000256" key="1">
    <source>
        <dbReference type="ARBA" id="ARBA00022475"/>
    </source>
</evidence>
<dbReference type="AlphaFoldDB" id="A0A927C6K9"/>
<accession>A0A927C6K9</accession>
<evidence type="ECO:0000313" key="7">
    <source>
        <dbReference type="EMBL" id="MBD2862319.1"/>
    </source>
</evidence>
<dbReference type="Proteomes" id="UP000639396">
    <property type="component" value="Unassembled WGS sequence"/>
</dbReference>
<sequence length="427" mass="47938">MMTKWKMMMLGLLPVALVGCSASKAPDVPATPEKKEPVEISVAVPGDNYLTAEEFARYIQEPIKNKYPYITVKMIKQGQGNQLENWAASKTIPDILLVPTFDMNKLYQYGISYDMEAMAKQYNIDLNRFENDALQYIRANSPKNELNAIPYSMNTAALYYNKDLFDRYAVSYPTDGMTWDQVYEVAKRFNRTDDGVFISGLKPHLFTMSASQLSLDFVDRATGKAKIVTDPWKNFFDQINRFYLLPGNEAIVANAGATNMFMKDRSLAMLTFTNFISQLGEVKDLNWDMVTLPTWSQAPGMGLQYEAQAMAITSTSKYKEEAFRVIEVMTSDEVQMAISKLGRAPGVKGQTFIDAFGSNLKFNNPVNLKAFFGTKPAKPGYTGENLGVVRDAMVAAQKEMINGKDIYTALREAEEKANQQLDKAPSK</sequence>